<comment type="caution">
    <text evidence="2">The sequence shown here is derived from an EMBL/GenBank/DDBJ whole genome shotgun (WGS) entry which is preliminary data.</text>
</comment>
<sequence length="134" mass="14014">MHLGYQRARMSRGQPETAGGGRAGAWWDGTLVEFVAERNAGYRGTPATEERRLPRNAGYRGTPATEERRLTGGVGASGRIGVDPGAAIRSVAARSGAKGPPPAVGGACRQTGSPMATRGTGARIRRKVIDRMIA</sequence>
<feature type="region of interest" description="Disordered" evidence="1">
    <location>
        <begin position="93"/>
        <end position="121"/>
    </location>
</feature>
<evidence type="ECO:0000313" key="2">
    <source>
        <dbReference type="EMBL" id="GIM86262.1"/>
    </source>
</evidence>
<dbReference type="EMBL" id="BOQM01000022">
    <property type="protein sequence ID" value="GIM86262.1"/>
    <property type="molecule type" value="Genomic_DNA"/>
</dbReference>
<accession>A0ABQ4JTH1</accession>
<protein>
    <submittedName>
        <fullName evidence="2">Uncharacterized protein</fullName>
    </submittedName>
</protein>
<organism evidence="2 3">
    <name type="scientific">Salinispora arenicola</name>
    <dbReference type="NCBI Taxonomy" id="168697"/>
    <lineage>
        <taxon>Bacteria</taxon>
        <taxon>Bacillati</taxon>
        <taxon>Actinomycetota</taxon>
        <taxon>Actinomycetes</taxon>
        <taxon>Micromonosporales</taxon>
        <taxon>Micromonosporaceae</taxon>
        <taxon>Salinispora</taxon>
    </lineage>
</organism>
<feature type="region of interest" description="Disordered" evidence="1">
    <location>
        <begin position="1"/>
        <end position="22"/>
    </location>
</feature>
<name>A0ABQ4JTH1_SALAC</name>
<reference evidence="2 3" key="1">
    <citation type="submission" date="2021-03" db="EMBL/GenBank/DDBJ databases">
        <title>Whole genome shotgun sequence of Salinispora arenicola NBRC 105043.</title>
        <authorList>
            <person name="Komaki H."/>
            <person name="Tamura T."/>
        </authorList>
    </citation>
    <scope>NUCLEOTIDE SEQUENCE [LARGE SCALE GENOMIC DNA]</scope>
    <source>
        <strain evidence="2 3">NBRC 105043</strain>
    </source>
</reference>
<dbReference type="Proteomes" id="UP000677457">
    <property type="component" value="Unassembled WGS sequence"/>
</dbReference>
<proteinExistence type="predicted"/>
<keyword evidence="3" id="KW-1185">Reference proteome</keyword>
<gene>
    <name evidence="2" type="ORF">Sar04_29980</name>
</gene>
<evidence type="ECO:0000313" key="3">
    <source>
        <dbReference type="Proteomes" id="UP000677457"/>
    </source>
</evidence>
<evidence type="ECO:0000256" key="1">
    <source>
        <dbReference type="SAM" id="MobiDB-lite"/>
    </source>
</evidence>
<feature type="region of interest" description="Disordered" evidence="1">
    <location>
        <begin position="43"/>
        <end position="64"/>
    </location>
</feature>